<name>A0ABD3AGZ1_9GENT</name>
<protein>
    <submittedName>
        <fullName evidence="1">Uncharacterized protein</fullName>
    </submittedName>
</protein>
<dbReference type="Proteomes" id="UP001630127">
    <property type="component" value="Unassembled WGS sequence"/>
</dbReference>
<evidence type="ECO:0000313" key="2">
    <source>
        <dbReference type="Proteomes" id="UP001630127"/>
    </source>
</evidence>
<reference evidence="1 2" key="1">
    <citation type="submission" date="2024-11" db="EMBL/GenBank/DDBJ databases">
        <title>A near-complete genome assembly of Cinchona calisaya.</title>
        <authorList>
            <person name="Lian D.C."/>
            <person name="Zhao X.W."/>
            <person name="Wei L."/>
        </authorList>
    </citation>
    <scope>NUCLEOTIDE SEQUENCE [LARGE SCALE GENOMIC DNA]</scope>
    <source>
        <tissue evidence="1">Nenye</tissue>
    </source>
</reference>
<sequence length="102" mass="12076">MISLKLQILRIMSLFNMNGSKDLDKLVEDICEGPVTLEMIANRKHKNFDRFYLPWDMRIWKYLVCVCFLPTSHSSDVTLDRAYLVHYLKLGRSINLRKILND</sequence>
<accession>A0ABD3AGZ1</accession>
<dbReference type="AlphaFoldDB" id="A0ABD3AGZ1"/>
<keyword evidence="2" id="KW-1185">Reference proteome</keyword>
<proteinExistence type="predicted"/>
<organism evidence="1 2">
    <name type="scientific">Cinchona calisaya</name>
    <dbReference type="NCBI Taxonomy" id="153742"/>
    <lineage>
        <taxon>Eukaryota</taxon>
        <taxon>Viridiplantae</taxon>
        <taxon>Streptophyta</taxon>
        <taxon>Embryophyta</taxon>
        <taxon>Tracheophyta</taxon>
        <taxon>Spermatophyta</taxon>
        <taxon>Magnoliopsida</taxon>
        <taxon>eudicotyledons</taxon>
        <taxon>Gunneridae</taxon>
        <taxon>Pentapetalae</taxon>
        <taxon>asterids</taxon>
        <taxon>lamiids</taxon>
        <taxon>Gentianales</taxon>
        <taxon>Rubiaceae</taxon>
        <taxon>Cinchonoideae</taxon>
        <taxon>Cinchoneae</taxon>
        <taxon>Cinchona</taxon>
    </lineage>
</organism>
<dbReference type="EMBL" id="JBJUIK010000004">
    <property type="protein sequence ID" value="KAL3529855.1"/>
    <property type="molecule type" value="Genomic_DNA"/>
</dbReference>
<evidence type="ECO:0000313" key="1">
    <source>
        <dbReference type="EMBL" id="KAL3529855.1"/>
    </source>
</evidence>
<comment type="caution">
    <text evidence="1">The sequence shown here is derived from an EMBL/GenBank/DDBJ whole genome shotgun (WGS) entry which is preliminary data.</text>
</comment>
<gene>
    <name evidence="1" type="ORF">ACH5RR_009177</name>
</gene>